<dbReference type="STRING" id="1202772.A0A1V9YDC5"/>
<dbReference type="Pfam" id="PF20173">
    <property type="entry name" value="ZnF_RZ-type"/>
    <property type="match status" value="1"/>
</dbReference>
<evidence type="ECO:0000256" key="2">
    <source>
        <dbReference type="ARBA" id="ARBA00022490"/>
    </source>
</evidence>
<dbReference type="SMART" id="SM00438">
    <property type="entry name" value="ZnF_NFX"/>
    <property type="match status" value="2"/>
</dbReference>
<dbReference type="InterPro" id="IPR041679">
    <property type="entry name" value="DNA2/NAM7-like_C"/>
</dbReference>
<keyword evidence="6" id="KW-0862">Zinc</keyword>
<evidence type="ECO:0000256" key="4">
    <source>
        <dbReference type="ARBA" id="ARBA00022737"/>
    </source>
</evidence>
<keyword evidence="10" id="KW-1185">Reference proteome</keyword>
<evidence type="ECO:0000313" key="10">
    <source>
        <dbReference type="Proteomes" id="UP000243579"/>
    </source>
</evidence>
<name>A0A1V9YDC5_ACHHY</name>
<dbReference type="PANTHER" id="PTHR10887">
    <property type="entry name" value="DNA2/NAM7 HELICASE FAMILY"/>
    <property type="match status" value="1"/>
</dbReference>
<reference evidence="9 10" key="1">
    <citation type="journal article" date="2014" name="Genome Biol. Evol.">
        <title>The secreted proteins of Achlya hypogyna and Thraustotheca clavata identify the ancestral oomycete secretome and reveal gene acquisitions by horizontal gene transfer.</title>
        <authorList>
            <person name="Misner I."/>
            <person name="Blouin N."/>
            <person name="Leonard G."/>
            <person name="Richards T.A."/>
            <person name="Lane C.E."/>
        </authorList>
    </citation>
    <scope>NUCLEOTIDE SEQUENCE [LARGE SCALE GENOMIC DNA]</scope>
    <source>
        <strain evidence="9 10">ATCC 48635</strain>
    </source>
</reference>
<sequence>MVVDLPFALRRKEPFGEGRYMRQNMQAFVDALADPGILDEFILLMDKEPHVTKKFSELLEYRFNVGDRSFEELAMPILFFLTSPAFMHSPHTTDTKRILRLVFNSPLFYARMLTCLRDAAEAANDAFFQTLDKFVLLLLTTVKKVPKALEEDDFYDYHVSLTMWVRSLDHRAAPALARAEEILSLCHEWVPSRRPPTPTPHARFTLGNQTRAPPARVHAAPVEAQPSHDNAFEDFTNIRILPTNSEMSSLEPPMLPLHPKRTGATTMRAHIDFHFRLLREDALAQMKVGLQWYLNPATPPAERKKPPRHLNLPRLNVAEDVKMYTVKGSQRHGIVFEITAPQPEAGAKKANLRDFWARDPRYTVGSLVCLAMGVDWTTLPKAPDALIADMACKTMVFGTVAERDEAALCANKDLFRISIKLLNPKEIRPLVLMFAQGGHHVLLEVRGLFFTSVAPVLKSLQSPDLMTLPEELQACLYGGRAGERAWGTVPAYLRGLRALNLQFLVHEGRRADLRRVYAPSRAALVDVLEEHASDIKLDASQIEAFSAALTQQVCLIQGPPGTGKSYVGTKIVQALVGQPGLDVGPILCVCYTNHALDQFLEGLVVENIVAIKDMVRVGGRSKSDVLKQANIFTLRLATPLSRMEANRRYVAKSKCGELEASLAALQSDSKESNYLSWWKSAHADAYADICKLIVTSWSDESDPESEDGGFIEQNAKNKEAKRLEDWAAGKSNAHASKHSLWQWPAENRRELLEMWRSEYADELSTRHDRVFERYEDCVAKMKEITTASEKRLVLQAKIIGMTTTGCAMNQELVRCLAPKVVLIEEAGEVLEAHLLSCLTAATQHIIQIGDHQQLRPLVNEYPLSYESKRGHDLDMSMFERLVGTAHSGLVTLHTQRRMAPDICDLIRFPLYPRLADGPNVLDYPRVKGFQERLWFMDHTFPEAGDELSHQNPGEAALVVDLALHALVNGTQDIAILTPYLGQLALLRKRLDTKHVRLMVDEKDEEALRELELDADEEAAPKEGVVVKSLKQCVRLSTVDNFQGNEADLVFISTVRCNKMGSVGFLKVFNRVNVMLSRAKHGMFIFGSAATLEASRQATMFHKVLDILEHKQLMGPYVELRCELHGTKCRVANSADVQRLAPDGGCTERCSARLPCGHACAKLCHPDDLMHVTNKCLEACTRAVRVCGHLCQERCYAPCRCAIVVPSHRLSCGHDITNVRCAAIHDEARPLRCSAKVRVVMPRCQHVMELPCATAVKLDRARRANDAKELAVLADLCTIPCGGARDCGHACAHPCAACSKVLGHAGACTHPCDRGLVCGHSCAAHCHAADACPPCDRACATRCEHSACPQACCAPCTSCAEPCSWSCPHSGASCPLPCGSPCLRLPCDERCANVLDCGHRCPGLCGEPCLSSKHCRYCAADGDLREVVDLIMQTPLAAHDPEESPLVAWPCGHCFTVESMDGYLGLAEVFAADARTGKWSGIKPLTLQAMESQRKTCPLCRQPLFGVHRYARVLNLQSLYEAELKYFAEAQVVIKGSTMKRAAWQEKSSAAAQSWFKAMQIRCDVLAPSQEMSTKERHFLERSGFADLNLNRYRNTMQSKALTMLRLEAIEVGIACFESLVAAPKLKAAEREKKLVACLKNVTKLEREGRKLCDQVAAHRSHMDILLLGLKARFVALQSGSKPFADSQRPHLLREMHAAAAGVAAIPTATAADKAQAKEWCRMAETAGGLSKEEKQAIFAVFARDANGFNAGFGGHWYSCPNGHPYVITECGGAMQVAACPECGAAIGGSNHSLLGTNQTARAYFEG</sequence>
<organism evidence="9 10">
    <name type="scientific">Achlya hypogyna</name>
    <name type="common">Oomycete</name>
    <name type="synonym">Protoachlya hypogyna</name>
    <dbReference type="NCBI Taxonomy" id="1202772"/>
    <lineage>
        <taxon>Eukaryota</taxon>
        <taxon>Sar</taxon>
        <taxon>Stramenopiles</taxon>
        <taxon>Oomycota</taxon>
        <taxon>Saprolegniomycetes</taxon>
        <taxon>Saprolegniales</taxon>
        <taxon>Achlyaceae</taxon>
        <taxon>Achlya</taxon>
    </lineage>
</organism>
<dbReference type="GO" id="GO:0008270">
    <property type="term" value="F:zinc ion binding"/>
    <property type="evidence" value="ECO:0007669"/>
    <property type="project" value="UniProtKB-KW"/>
</dbReference>
<dbReference type="InterPro" id="IPR046439">
    <property type="entry name" value="ZF_RZ_dom"/>
</dbReference>
<dbReference type="Pfam" id="PF13087">
    <property type="entry name" value="AAA_12"/>
    <property type="match status" value="1"/>
</dbReference>
<keyword evidence="4" id="KW-0677">Repeat</keyword>
<dbReference type="InterPro" id="IPR027417">
    <property type="entry name" value="P-loop_NTPase"/>
</dbReference>
<dbReference type="GO" id="GO:0002376">
    <property type="term" value="P:immune system process"/>
    <property type="evidence" value="ECO:0007669"/>
    <property type="project" value="UniProtKB-KW"/>
</dbReference>
<dbReference type="PANTHER" id="PTHR10887:SF341">
    <property type="entry name" value="NFX1-TYPE ZINC FINGER-CONTAINING PROTEIN 1"/>
    <property type="match status" value="1"/>
</dbReference>
<evidence type="ECO:0000256" key="6">
    <source>
        <dbReference type="ARBA" id="ARBA00022833"/>
    </source>
</evidence>
<evidence type="ECO:0000259" key="8">
    <source>
        <dbReference type="PROSITE" id="PS51981"/>
    </source>
</evidence>
<dbReference type="GO" id="GO:0031380">
    <property type="term" value="C:nuclear RNA-directed RNA polymerase complex"/>
    <property type="evidence" value="ECO:0007669"/>
    <property type="project" value="TreeGrafter"/>
</dbReference>
<dbReference type="GO" id="GO:0005737">
    <property type="term" value="C:cytoplasm"/>
    <property type="evidence" value="ECO:0007669"/>
    <property type="project" value="UniProtKB-SubCell"/>
</dbReference>
<evidence type="ECO:0000313" key="9">
    <source>
        <dbReference type="EMBL" id="OQR83744.1"/>
    </source>
</evidence>
<evidence type="ECO:0000256" key="5">
    <source>
        <dbReference type="ARBA" id="ARBA00022771"/>
    </source>
</evidence>
<proteinExistence type="predicted"/>
<dbReference type="InterPro" id="IPR041677">
    <property type="entry name" value="DNA2/NAM7_AAA_11"/>
</dbReference>
<keyword evidence="7" id="KW-0391">Immunity</keyword>
<dbReference type="Proteomes" id="UP000243579">
    <property type="component" value="Unassembled WGS sequence"/>
</dbReference>
<dbReference type="InterPro" id="IPR047187">
    <property type="entry name" value="SF1_C_Upf1"/>
</dbReference>
<dbReference type="OrthoDB" id="2423195at2759"/>
<dbReference type="InterPro" id="IPR000967">
    <property type="entry name" value="Znf_NFX1"/>
</dbReference>
<protein>
    <recommendedName>
        <fullName evidence="8">RZ-type domain-containing protein</fullName>
    </recommendedName>
</protein>
<dbReference type="EMBL" id="JNBR01002081">
    <property type="protein sequence ID" value="OQR83744.1"/>
    <property type="molecule type" value="Genomic_DNA"/>
</dbReference>
<dbReference type="SUPFAM" id="SSF52540">
    <property type="entry name" value="P-loop containing nucleoside triphosphate hydrolases"/>
    <property type="match status" value="1"/>
</dbReference>
<dbReference type="Pfam" id="PF13086">
    <property type="entry name" value="AAA_11"/>
    <property type="match status" value="1"/>
</dbReference>
<dbReference type="Gene3D" id="3.40.50.300">
    <property type="entry name" value="P-loop containing nucleotide triphosphate hydrolases"/>
    <property type="match status" value="2"/>
</dbReference>
<dbReference type="CDD" id="cd17936">
    <property type="entry name" value="EEXXEc_NFX1"/>
    <property type="match status" value="1"/>
</dbReference>
<accession>A0A1V9YDC5</accession>
<evidence type="ECO:0000256" key="1">
    <source>
        <dbReference type="ARBA" id="ARBA00004496"/>
    </source>
</evidence>
<evidence type="ECO:0000256" key="3">
    <source>
        <dbReference type="ARBA" id="ARBA00022723"/>
    </source>
</evidence>
<dbReference type="GO" id="GO:0004386">
    <property type="term" value="F:helicase activity"/>
    <property type="evidence" value="ECO:0007669"/>
    <property type="project" value="InterPro"/>
</dbReference>
<dbReference type="GO" id="GO:0031048">
    <property type="term" value="P:regulatory ncRNA-mediated heterochromatin formation"/>
    <property type="evidence" value="ECO:0007669"/>
    <property type="project" value="TreeGrafter"/>
</dbReference>
<keyword evidence="3" id="KW-0479">Metal-binding</keyword>
<comment type="subcellular location">
    <subcellularLocation>
        <location evidence="1">Cytoplasm</location>
    </subcellularLocation>
</comment>
<dbReference type="InterPro" id="IPR045055">
    <property type="entry name" value="DNA2/NAM7-like"/>
</dbReference>
<dbReference type="PROSITE" id="PS51981">
    <property type="entry name" value="ZF_RZ"/>
    <property type="match status" value="1"/>
</dbReference>
<evidence type="ECO:0000256" key="7">
    <source>
        <dbReference type="ARBA" id="ARBA00022859"/>
    </source>
</evidence>
<gene>
    <name evidence="9" type="ORF">ACHHYP_14331</name>
</gene>
<dbReference type="CDD" id="cd18808">
    <property type="entry name" value="SF1_C_Upf1"/>
    <property type="match status" value="1"/>
</dbReference>
<keyword evidence="2" id="KW-0963">Cytoplasm</keyword>
<feature type="domain" description="RZ-type" evidence="8">
    <location>
        <begin position="1729"/>
        <end position="1806"/>
    </location>
</feature>
<keyword evidence="5" id="KW-0863">Zinc-finger</keyword>
<comment type="caution">
    <text evidence="9">The sequence shown here is derived from an EMBL/GenBank/DDBJ whole genome shotgun (WGS) entry which is preliminary data.</text>
</comment>